<evidence type="ECO:0000259" key="1">
    <source>
        <dbReference type="Pfam" id="PF01927"/>
    </source>
</evidence>
<evidence type="ECO:0008006" key="5">
    <source>
        <dbReference type="Google" id="ProtNLM"/>
    </source>
</evidence>
<dbReference type="InterPro" id="IPR002782">
    <property type="entry name" value="Mut7-C_RNAse_dom"/>
</dbReference>
<dbReference type="Pfam" id="PF01927">
    <property type="entry name" value="Mut7-C"/>
    <property type="match status" value="1"/>
</dbReference>
<sequence length="261" mass="30777">MNKLYSVSFRFYASLNDFISYQKRQKRFTHWLKGNPSIKDTIEAIGVPHPEVELILSNGNMIDFSYGVKEGDDFSVYPHFSSLEVNHKLLRNSLLENRFVLDIHLGKLATQMRLLGFDVLYENNYDDEELAEISHQQKRYLLTRDIALLKRSRVIYGYWIRGKNTEAQLIEVLNRFDLFSDISPFKRCLRCNGLITSVEKQLIQEQLEPLTKEHYHEFYQCTKCAQIYWKGSHYPKLKTFIQKINLIFSDRTQGVLLFNGC</sequence>
<accession>B7JWH9</accession>
<feature type="domain" description="Ubiquitin Mut7-C" evidence="2">
    <location>
        <begin position="7"/>
        <end position="83"/>
    </location>
</feature>
<organism evidence="3 4">
    <name type="scientific">Rippkaea orientalis (strain PCC 8801 / RF-1)</name>
    <name type="common">Cyanothece sp. (strain PCC 8801)</name>
    <dbReference type="NCBI Taxonomy" id="41431"/>
    <lineage>
        <taxon>Bacteria</taxon>
        <taxon>Bacillati</taxon>
        <taxon>Cyanobacteriota</taxon>
        <taxon>Cyanophyceae</taxon>
        <taxon>Oscillatoriophycideae</taxon>
        <taxon>Chroococcales</taxon>
        <taxon>Aphanothecaceae</taxon>
        <taxon>Rippkaea</taxon>
        <taxon>Rippkaea orientalis</taxon>
    </lineage>
</organism>
<reference evidence="4" key="1">
    <citation type="journal article" date="2011" name="MBio">
        <title>Novel metabolic attributes of the genus Cyanothece, comprising a group of unicellular nitrogen-fixing Cyanobacteria.</title>
        <authorList>
            <person name="Bandyopadhyay A."/>
            <person name="Elvitigala T."/>
            <person name="Welsh E."/>
            <person name="Stockel J."/>
            <person name="Liberton M."/>
            <person name="Min H."/>
            <person name="Sherman L.A."/>
            <person name="Pakrasi H.B."/>
        </authorList>
    </citation>
    <scope>NUCLEOTIDE SEQUENCE [LARGE SCALE GENOMIC DNA]</scope>
    <source>
        <strain evidence="4">PCC 8801</strain>
    </source>
</reference>
<dbReference type="OrthoDB" id="9797655at2"/>
<dbReference type="eggNOG" id="COG1656">
    <property type="taxonomic scope" value="Bacteria"/>
</dbReference>
<evidence type="ECO:0000313" key="3">
    <source>
        <dbReference type="EMBL" id="ACK67024.1"/>
    </source>
</evidence>
<feature type="domain" description="Mut7-C RNAse" evidence="1">
    <location>
        <begin position="98"/>
        <end position="240"/>
    </location>
</feature>
<dbReference type="KEGG" id="cyp:PCC8801_3040"/>
<dbReference type="PANTHER" id="PTHR39081:SF1">
    <property type="entry name" value="MUT7-C RNASE DOMAIN-CONTAINING PROTEIN"/>
    <property type="match status" value="1"/>
</dbReference>
<dbReference type="PANTHER" id="PTHR39081">
    <property type="entry name" value="MUT7-C DOMAIN-CONTAINING PROTEIN"/>
    <property type="match status" value="1"/>
</dbReference>
<dbReference type="RefSeq" id="WP_012596286.1">
    <property type="nucleotide sequence ID" value="NC_011726.1"/>
</dbReference>
<dbReference type="InterPro" id="IPR027798">
    <property type="entry name" value="Ub_Mut7C"/>
</dbReference>
<dbReference type="Proteomes" id="UP000008204">
    <property type="component" value="Chromosome"/>
</dbReference>
<dbReference type="EMBL" id="CP001287">
    <property type="protein sequence ID" value="ACK67024.1"/>
    <property type="molecule type" value="Genomic_DNA"/>
</dbReference>
<evidence type="ECO:0000259" key="2">
    <source>
        <dbReference type="Pfam" id="PF14451"/>
    </source>
</evidence>
<gene>
    <name evidence="3" type="ordered locus">PCC8801_3040</name>
</gene>
<dbReference type="HOGENOM" id="CLU_074576_0_0_3"/>
<dbReference type="AlphaFoldDB" id="B7JWH9"/>
<proteinExistence type="predicted"/>
<name>B7JWH9_RIPO1</name>
<dbReference type="Pfam" id="PF14451">
    <property type="entry name" value="Ub-Mut7C"/>
    <property type="match status" value="1"/>
</dbReference>
<protein>
    <recommendedName>
        <fullName evidence="5">Twitching motility protein PilT</fullName>
    </recommendedName>
</protein>
<keyword evidence="4" id="KW-1185">Reference proteome</keyword>
<evidence type="ECO:0000313" key="4">
    <source>
        <dbReference type="Proteomes" id="UP000008204"/>
    </source>
</evidence>
<dbReference type="STRING" id="41431.PCC8801_3040"/>